<name>A0A0A0B489_9CELL</name>
<evidence type="ECO:0000313" key="5">
    <source>
        <dbReference type="EMBL" id="KGM00619.1"/>
    </source>
</evidence>
<keyword evidence="2" id="KW-0812">Transmembrane</keyword>
<dbReference type="InterPro" id="IPR001633">
    <property type="entry name" value="EAL_dom"/>
</dbReference>
<dbReference type="PROSITE" id="PS50887">
    <property type="entry name" value="GGDEF"/>
    <property type="match status" value="1"/>
</dbReference>
<dbReference type="InterPro" id="IPR000160">
    <property type="entry name" value="GGDEF_dom"/>
</dbReference>
<comment type="caution">
    <text evidence="5">The sequence shown here is derived from an EMBL/GenBank/DDBJ whole genome shotgun (WGS) entry which is preliminary data.</text>
</comment>
<feature type="transmembrane region" description="Helical" evidence="2">
    <location>
        <begin position="93"/>
        <end position="112"/>
    </location>
</feature>
<dbReference type="PANTHER" id="PTHR44757">
    <property type="entry name" value="DIGUANYLATE CYCLASE DGCP"/>
    <property type="match status" value="1"/>
</dbReference>
<feature type="transmembrane region" description="Helical" evidence="2">
    <location>
        <begin position="220"/>
        <end position="240"/>
    </location>
</feature>
<evidence type="ECO:0000313" key="6">
    <source>
        <dbReference type="Proteomes" id="UP000029833"/>
    </source>
</evidence>
<dbReference type="EMBL" id="AXNT01000184">
    <property type="protein sequence ID" value="KGM00619.1"/>
    <property type="molecule type" value="Genomic_DNA"/>
</dbReference>
<dbReference type="NCBIfam" id="TIGR00254">
    <property type="entry name" value="GGDEF"/>
    <property type="match status" value="1"/>
</dbReference>
<accession>A0A0A0B489</accession>
<feature type="transmembrane region" description="Helical" evidence="2">
    <location>
        <begin position="33"/>
        <end position="50"/>
    </location>
</feature>
<dbReference type="CDD" id="cd01948">
    <property type="entry name" value="EAL"/>
    <property type="match status" value="1"/>
</dbReference>
<dbReference type="CDD" id="cd01949">
    <property type="entry name" value="GGDEF"/>
    <property type="match status" value="1"/>
</dbReference>
<reference evidence="5 6" key="1">
    <citation type="submission" date="2013-10" db="EMBL/GenBank/DDBJ databases">
        <authorList>
            <person name="Wang G."/>
            <person name="Zhuang W."/>
        </authorList>
    </citation>
    <scope>NUCLEOTIDE SEQUENCE [LARGE SCALE GENOMIC DNA]</scope>
    <source>
        <strain evidence="5 6">DSM 20118</strain>
    </source>
</reference>
<feature type="domain" description="EAL" evidence="3">
    <location>
        <begin position="491"/>
        <end position="744"/>
    </location>
</feature>
<keyword evidence="2" id="KW-1133">Transmembrane helix</keyword>
<feature type="transmembrane region" description="Helical" evidence="2">
    <location>
        <begin position="62"/>
        <end position="81"/>
    </location>
</feature>
<feature type="transmembrane region" description="Helical" evidence="2">
    <location>
        <begin position="7"/>
        <end position="27"/>
    </location>
</feature>
<dbReference type="Gene3D" id="3.30.70.270">
    <property type="match status" value="1"/>
</dbReference>
<feature type="transmembrane region" description="Helical" evidence="2">
    <location>
        <begin position="287"/>
        <end position="306"/>
    </location>
</feature>
<feature type="compositionally biased region" description="Low complexity" evidence="1">
    <location>
        <begin position="759"/>
        <end position="770"/>
    </location>
</feature>
<keyword evidence="6" id="KW-1185">Reference proteome</keyword>
<feature type="transmembrane region" description="Helical" evidence="2">
    <location>
        <begin position="188"/>
        <end position="208"/>
    </location>
</feature>
<feature type="transmembrane region" description="Helical" evidence="2">
    <location>
        <begin position="155"/>
        <end position="176"/>
    </location>
</feature>
<feature type="domain" description="GGDEF" evidence="4">
    <location>
        <begin position="350"/>
        <end position="482"/>
    </location>
</feature>
<dbReference type="Gene3D" id="3.20.20.450">
    <property type="entry name" value="EAL domain"/>
    <property type="match status" value="1"/>
</dbReference>
<dbReference type="InterPro" id="IPR052155">
    <property type="entry name" value="Biofilm_reg_signaling"/>
</dbReference>
<proteinExistence type="predicted"/>
<feature type="transmembrane region" description="Helical" evidence="2">
    <location>
        <begin position="261"/>
        <end position="281"/>
    </location>
</feature>
<dbReference type="InterPro" id="IPR029787">
    <property type="entry name" value="Nucleotide_cyclase"/>
</dbReference>
<dbReference type="PROSITE" id="PS50883">
    <property type="entry name" value="EAL"/>
    <property type="match status" value="1"/>
</dbReference>
<dbReference type="Pfam" id="PF00990">
    <property type="entry name" value="GGDEF"/>
    <property type="match status" value="1"/>
</dbReference>
<evidence type="ECO:0000256" key="2">
    <source>
        <dbReference type="SAM" id="Phobius"/>
    </source>
</evidence>
<dbReference type="PANTHER" id="PTHR44757:SF2">
    <property type="entry name" value="BIOFILM ARCHITECTURE MAINTENANCE PROTEIN MBAA"/>
    <property type="match status" value="1"/>
</dbReference>
<dbReference type="SMART" id="SM00052">
    <property type="entry name" value="EAL"/>
    <property type="match status" value="1"/>
</dbReference>
<evidence type="ECO:0008006" key="7">
    <source>
        <dbReference type="Google" id="ProtNLM"/>
    </source>
</evidence>
<protein>
    <recommendedName>
        <fullName evidence="7">Diguanylate cyclase</fullName>
    </recommendedName>
</protein>
<sequence>MIWVRSAWSRWLAASSAVALLHLLLPLGFPRGIVYVSVGFLSVGVMLVGIRRNAPSSRLPWYLLTAGIALMTVGDFLWSWFELVLETDPYPSAADVVYLGAYPFLGAGLLMLARARGSERHPTAAIDSLLVSIGLGLVAWVTLVAPALRDPELDLASTVVGAAYPVVDIILIGLLVRLLTAPGARSTASVLLVSATGLLMAVDALFQLSALVPALEENVLLLDAGWLVAYALFGAATLDPGMRLMSERALEPEQRKGRQRLMLVGPAVFMAPTVLVVQLVLGGTVDVWAAAVAAVALTVLSLIRMARMTRWLEEQAQSLRGAADTDIVTGLANRRLLVRAIRDALAAPRARVALVLVDVDRFSEINETFGHRIGDEVLIRIGERLRTLAGGAGLVARPGGDEFAILFRDVPGSGTAMTLAQSVHDALARPVRLDDLEVRVQVSVGLVVAPDDGTDPLDLLHRGDVALSTAKRGSRLPARYDASMSSGSTLAPSLGGTLLGAISRGELVLHYQPIVEVSTGRVVAVEALVRWQHPEHGLLTPNLFIPTAERTGVIGPLTRDVLDQALRAVAGWRADGLDIAVAVNLAAQNLLDPEIVSDVRSALERHGLPASALELEITESSAMSDPERALEALDALERLGVELAVDDYGTGHSSLAYLHRLPVGRLKLDRAFVGGIAQDRASEAIVRSTIELARHLGLSVVAEGVEDDPTFAMLAEMGCYAAQGFGLARPGPAAGIPAVIAEITRTRAPAAPLRRDGVPAPRAAAAPAPR</sequence>
<organism evidence="5 6">
    <name type="scientific">Cellulomonas cellasea DSM 20118</name>
    <dbReference type="NCBI Taxonomy" id="1408250"/>
    <lineage>
        <taxon>Bacteria</taxon>
        <taxon>Bacillati</taxon>
        <taxon>Actinomycetota</taxon>
        <taxon>Actinomycetes</taxon>
        <taxon>Micrococcales</taxon>
        <taxon>Cellulomonadaceae</taxon>
        <taxon>Cellulomonas</taxon>
    </lineage>
</organism>
<dbReference type="Proteomes" id="UP000029833">
    <property type="component" value="Unassembled WGS sequence"/>
</dbReference>
<keyword evidence="2" id="KW-0472">Membrane</keyword>
<evidence type="ECO:0000259" key="4">
    <source>
        <dbReference type="PROSITE" id="PS50887"/>
    </source>
</evidence>
<dbReference type="SMART" id="SM00267">
    <property type="entry name" value="GGDEF"/>
    <property type="match status" value="1"/>
</dbReference>
<dbReference type="AlphaFoldDB" id="A0A0A0B489"/>
<dbReference type="OrthoDB" id="23692at2"/>
<dbReference type="STRING" id="1408250.Q760_07265"/>
<dbReference type="RefSeq" id="WP_034634918.1">
    <property type="nucleotide sequence ID" value="NZ_AXNT01000184.1"/>
</dbReference>
<feature type="region of interest" description="Disordered" evidence="1">
    <location>
        <begin position="750"/>
        <end position="770"/>
    </location>
</feature>
<gene>
    <name evidence="5" type="ORF">Q760_07265</name>
</gene>
<evidence type="ECO:0000259" key="3">
    <source>
        <dbReference type="PROSITE" id="PS50883"/>
    </source>
</evidence>
<dbReference type="Pfam" id="PF00563">
    <property type="entry name" value="EAL"/>
    <property type="match status" value="1"/>
</dbReference>
<feature type="transmembrane region" description="Helical" evidence="2">
    <location>
        <begin position="124"/>
        <end position="143"/>
    </location>
</feature>
<dbReference type="SUPFAM" id="SSF141868">
    <property type="entry name" value="EAL domain-like"/>
    <property type="match status" value="1"/>
</dbReference>
<evidence type="ECO:0000256" key="1">
    <source>
        <dbReference type="SAM" id="MobiDB-lite"/>
    </source>
</evidence>
<dbReference type="InterPro" id="IPR043128">
    <property type="entry name" value="Rev_trsase/Diguanyl_cyclase"/>
</dbReference>
<dbReference type="InterPro" id="IPR035919">
    <property type="entry name" value="EAL_sf"/>
</dbReference>
<dbReference type="SUPFAM" id="SSF55073">
    <property type="entry name" value="Nucleotide cyclase"/>
    <property type="match status" value="1"/>
</dbReference>